<proteinExistence type="predicted"/>
<dbReference type="Proteomes" id="UP001295469">
    <property type="component" value="Chromosome A08"/>
</dbReference>
<dbReference type="AlphaFoldDB" id="A0A817A252"/>
<gene>
    <name evidence="2" type="ORF">DARMORV10_A08P09040.1</name>
</gene>
<protein>
    <submittedName>
        <fullName evidence="2">(rape) hypothetical protein</fullName>
    </submittedName>
</protein>
<feature type="region of interest" description="Disordered" evidence="1">
    <location>
        <begin position="16"/>
        <end position="36"/>
    </location>
</feature>
<dbReference type="EMBL" id="HG994362">
    <property type="protein sequence ID" value="CAF2226357.1"/>
    <property type="molecule type" value="Genomic_DNA"/>
</dbReference>
<evidence type="ECO:0000256" key="1">
    <source>
        <dbReference type="SAM" id="MobiDB-lite"/>
    </source>
</evidence>
<sequence>MTFTWWRLAKNIMTSRKKRAAKEKAKEAAKPEEETVNERNEYFVLLVDVLDAEHDPQMTVLPMMEYREEKEEGWRVWDILVDNGCCSMTCKRSLSSVFLDDKPIRRQPDYEPPRKVSQNF</sequence>
<feature type="compositionally biased region" description="Basic and acidic residues" evidence="1">
    <location>
        <begin position="22"/>
        <end position="36"/>
    </location>
</feature>
<evidence type="ECO:0000313" key="2">
    <source>
        <dbReference type="EMBL" id="CAF2226357.1"/>
    </source>
</evidence>
<accession>A0A817A252</accession>
<name>A0A817A252_BRANA</name>
<reference evidence="2" key="1">
    <citation type="submission" date="2021-01" db="EMBL/GenBank/DDBJ databases">
        <authorList>
            <consortium name="Genoscope - CEA"/>
            <person name="William W."/>
        </authorList>
    </citation>
    <scope>NUCLEOTIDE SEQUENCE</scope>
</reference>
<organism evidence="2">
    <name type="scientific">Brassica napus</name>
    <name type="common">Rape</name>
    <dbReference type="NCBI Taxonomy" id="3708"/>
    <lineage>
        <taxon>Eukaryota</taxon>
        <taxon>Viridiplantae</taxon>
        <taxon>Streptophyta</taxon>
        <taxon>Embryophyta</taxon>
        <taxon>Tracheophyta</taxon>
        <taxon>Spermatophyta</taxon>
        <taxon>Magnoliopsida</taxon>
        <taxon>eudicotyledons</taxon>
        <taxon>Gunneridae</taxon>
        <taxon>Pentapetalae</taxon>
        <taxon>rosids</taxon>
        <taxon>malvids</taxon>
        <taxon>Brassicales</taxon>
        <taxon>Brassicaceae</taxon>
        <taxon>Brassiceae</taxon>
        <taxon>Brassica</taxon>
    </lineage>
</organism>